<dbReference type="InterPro" id="IPR000718">
    <property type="entry name" value="Peptidase_M13"/>
</dbReference>
<reference evidence="11 12" key="1">
    <citation type="submission" date="2018-11" db="EMBL/GenBank/DDBJ databases">
        <title>Lysobacter cryohumiis sp. nov., isolated from soil in the Tianshan Mountains, Xinjiang, China.</title>
        <authorList>
            <person name="Luo Y."/>
            <person name="Sheng H."/>
        </authorList>
    </citation>
    <scope>NUCLEOTIDE SEQUENCE [LARGE SCALE GENOMIC DNA]</scope>
    <source>
        <strain evidence="11 12">ZS60</strain>
    </source>
</reference>
<dbReference type="GO" id="GO:0004222">
    <property type="term" value="F:metalloendopeptidase activity"/>
    <property type="evidence" value="ECO:0007669"/>
    <property type="project" value="InterPro"/>
</dbReference>
<sequence>MVPLGSIPSATPARASGPSRSHRIATRPESVVTFKKPQVLLLSLSIAAALVGCTGKDAAAPANDAKTKEAAAADSGYKLDESKLSGVNRFSKDDLDPSKDACTDFGGYVNGKWLAANTIPGDRTSWGAFEMLDERSQTIQRQLAEQAAAKTGAAGVDKIVGDFWATGMDAAKINEQGITPLKGHLDAIAKLDSKEAVAEYLRTSAAKGENTLFGFGPEADFKDSRNNIAYAMQGGLGLPDKEYYEKAEHKDKLAAYQKHVAKVLELSGVPAADAATQAQNVIAFETRLAKVSKSSEDLSRDAELFYNPVSPADADKLAPNFPWTKFFESQGVAVPAKFSLAIPAFHAEVSKMLGDVPVDQWQAYLRFHTVDAAAPYLSDAFVQEDFAFYSETLRGQKKLKERGKRVLDTIEGQVGEALGQMYVKVAFSPESKARMQTLVANLSEALKARIENLDWMSDETKKKALEKWAAFTPKIGYPDKWREWTGLSTDRGSFIGNVMAAQEFNYKWNLGKIGKPVDRTEWGMPPQMVNAYYNPLQNEIVFPAAILQPPFFDPNATDEMNYGGIGAVIGHEMTHGYDDQGSRFGASGNFENWWTPADTKGFTGRTDKLINQFNGYEAAAGKHVNGKLTLGENIADLGGLATAYDAMKKAAGTTPDPMTDGLSRDQRFFLNWGTVWRRNFTEQELDLRLKTDPHAPANFRAIGAPSNLPAFAAAFSCKAGQPMVRASDSQVVIW</sequence>
<dbReference type="GO" id="GO:0016485">
    <property type="term" value="P:protein processing"/>
    <property type="evidence" value="ECO:0007669"/>
    <property type="project" value="TreeGrafter"/>
</dbReference>
<feature type="domain" description="Peptidase M13 N-terminal" evidence="10">
    <location>
        <begin position="102"/>
        <end position="478"/>
    </location>
</feature>
<comment type="similarity">
    <text evidence="2">Belongs to the peptidase M13 family.</text>
</comment>
<dbReference type="InterPro" id="IPR024079">
    <property type="entry name" value="MetalloPept_cat_dom_sf"/>
</dbReference>
<dbReference type="PRINTS" id="PR00786">
    <property type="entry name" value="NEPRILYSIN"/>
</dbReference>
<dbReference type="PANTHER" id="PTHR11733:SF167">
    <property type="entry name" value="FI17812P1-RELATED"/>
    <property type="match status" value="1"/>
</dbReference>
<evidence type="ECO:0000256" key="8">
    <source>
        <dbReference type="SAM" id="MobiDB-lite"/>
    </source>
</evidence>
<feature type="region of interest" description="Disordered" evidence="8">
    <location>
        <begin position="1"/>
        <end position="24"/>
    </location>
</feature>
<dbReference type="Gene3D" id="3.40.390.10">
    <property type="entry name" value="Collagenase (Catalytic Domain)"/>
    <property type="match status" value="1"/>
</dbReference>
<dbReference type="CDD" id="cd08662">
    <property type="entry name" value="M13"/>
    <property type="match status" value="1"/>
</dbReference>
<comment type="caution">
    <text evidence="11">The sequence shown here is derived from an EMBL/GenBank/DDBJ whole genome shotgun (WGS) entry which is preliminary data.</text>
</comment>
<evidence type="ECO:0000313" key="12">
    <source>
        <dbReference type="Proteomes" id="UP000267049"/>
    </source>
</evidence>
<name>A0A3M8T3Q1_9GAMM</name>
<dbReference type="Pfam" id="PF01431">
    <property type="entry name" value="Peptidase_M13"/>
    <property type="match status" value="1"/>
</dbReference>
<keyword evidence="6" id="KW-0862">Zinc</keyword>
<dbReference type="AlphaFoldDB" id="A0A3M8T3Q1"/>
<keyword evidence="5" id="KW-0378">Hydrolase</keyword>
<dbReference type="PANTHER" id="PTHR11733">
    <property type="entry name" value="ZINC METALLOPROTEASE FAMILY M13 NEPRILYSIN-RELATED"/>
    <property type="match status" value="1"/>
</dbReference>
<keyword evidence="3" id="KW-0645">Protease</keyword>
<evidence type="ECO:0000256" key="7">
    <source>
        <dbReference type="ARBA" id="ARBA00023049"/>
    </source>
</evidence>
<dbReference type="InterPro" id="IPR018497">
    <property type="entry name" value="Peptidase_M13_C"/>
</dbReference>
<dbReference type="GO" id="GO:0046872">
    <property type="term" value="F:metal ion binding"/>
    <property type="evidence" value="ECO:0007669"/>
    <property type="project" value="UniProtKB-KW"/>
</dbReference>
<comment type="cofactor">
    <cofactor evidence="1">
        <name>Zn(2+)</name>
        <dbReference type="ChEBI" id="CHEBI:29105"/>
    </cofactor>
</comment>
<evidence type="ECO:0000256" key="2">
    <source>
        <dbReference type="ARBA" id="ARBA00007357"/>
    </source>
</evidence>
<proteinExistence type="inferred from homology"/>
<evidence type="ECO:0000259" key="9">
    <source>
        <dbReference type="Pfam" id="PF01431"/>
    </source>
</evidence>
<evidence type="ECO:0000256" key="1">
    <source>
        <dbReference type="ARBA" id="ARBA00001947"/>
    </source>
</evidence>
<evidence type="ECO:0000259" key="10">
    <source>
        <dbReference type="Pfam" id="PF05649"/>
    </source>
</evidence>
<dbReference type="Gene3D" id="1.10.1380.10">
    <property type="entry name" value="Neutral endopeptidase , domain2"/>
    <property type="match status" value="1"/>
</dbReference>
<protein>
    <submittedName>
        <fullName evidence="11">Peptidase</fullName>
    </submittedName>
</protein>
<accession>A0A3M8T3Q1</accession>
<dbReference type="InterPro" id="IPR042089">
    <property type="entry name" value="Peptidase_M13_dom_2"/>
</dbReference>
<evidence type="ECO:0000256" key="6">
    <source>
        <dbReference type="ARBA" id="ARBA00022833"/>
    </source>
</evidence>
<evidence type="ECO:0000256" key="4">
    <source>
        <dbReference type="ARBA" id="ARBA00022723"/>
    </source>
</evidence>
<keyword evidence="12" id="KW-1185">Reference proteome</keyword>
<organism evidence="11 12">
    <name type="scientific">Montanilutibacter psychrotolerans</name>
    <dbReference type="NCBI Taxonomy" id="1327343"/>
    <lineage>
        <taxon>Bacteria</taxon>
        <taxon>Pseudomonadati</taxon>
        <taxon>Pseudomonadota</taxon>
        <taxon>Gammaproteobacteria</taxon>
        <taxon>Lysobacterales</taxon>
        <taxon>Lysobacteraceae</taxon>
        <taxon>Montanilutibacter</taxon>
    </lineage>
</organism>
<dbReference type="SUPFAM" id="SSF55486">
    <property type="entry name" value="Metalloproteases ('zincins'), catalytic domain"/>
    <property type="match status" value="1"/>
</dbReference>
<dbReference type="GO" id="GO:0005886">
    <property type="term" value="C:plasma membrane"/>
    <property type="evidence" value="ECO:0007669"/>
    <property type="project" value="TreeGrafter"/>
</dbReference>
<dbReference type="Proteomes" id="UP000267049">
    <property type="component" value="Unassembled WGS sequence"/>
</dbReference>
<feature type="domain" description="Peptidase M13 C-terminal" evidence="9">
    <location>
        <begin position="530"/>
        <end position="730"/>
    </location>
</feature>
<gene>
    <name evidence="11" type="ORF">EER27_02480</name>
</gene>
<evidence type="ECO:0000256" key="5">
    <source>
        <dbReference type="ARBA" id="ARBA00022801"/>
    </source>
</evidence>
<dbReference type="EMBL" id="RIBS01000001">
    <property type="protein sequence ID" value="RNF86306.1"/>
    <property type="molecule type" value="Genomic_DNA"/>
</dbReference>
<keyword evidence="4" id="KW-0479">Metal-binding</keyword>
<dbReference type="InterPro" id="IPR008753">
    <property type="entry name" value="Peptidase_M13_N"/>
</dbReference>
<dbReference type="PROSITE" id="PS51885">
    <property type="entry name" value="NEPRILYSIN"/>
    <property type="match status" value="1"/>
</dbReference>
<keyword evidence="7" id="KW-0482">Metalloprotease</keyword>
<dbReference type="Pfam" id="PF05649">
    <property type="entry name" value="Peptidase_M13_N"/>
    <property type="match status" value="1"/>
</dbReference>
<evidence type="ECO:0000256" key="3">
    <source>
        <dbReference type="ARBA" id="ARBA00022670"/>
    </source>
</evidence>
<evidence type="ECO:0000313" key="11">
    <source>
        <dbReference type="EMBL" id="RNF86306.1"/>
    </source>
</evidence>
<dbReference type="OrthoDB" id="9775677at2"/>